<dbReference type="OrthoDB" id="2445127at2759"/>
<gene>
    <name evidence="2" type="ORF">DIABBA_LOCUS9789</name>
</gene>
<dbReference type="GO" id="GO:0005737">
    <property type="term" value="C:cytoplasm"/>
    <property type="evidence" value="ECO:0007669"/>
    <property type="project" value="InterPro"/>
</dbReference>
<dbReference type="PANTHER" id="PTHR16294">
    <property type="entry name" value="DYSTROBREVIN BINDING PROTEIN 1 DYSBINDIN"/>
    <property type="match status" value="1"/>
</dbReference>
<proteinExistence type="inferred from homology"/>
<keyword evidence="3" id="KW-1185">Reference proteome</keyword>
<sequence length="239" mass="27653">MLSSLKEKILNVSLFHTGDEIQLTKKKLINVNAGAEILTHFQDQWEELHKINEDNARKAEKIAQEIDKISNYVSDNKQNLGLINHILITSQLSSNIDKCLKNIQELYNTSQTIEKDLIQLEDLIEQADFNKLKQEHEYHLEQYRSRKEDSLASFKTELNAKHLKTIEEYEIKKNAVLAERQQVFQDAFKSDLEMYKTSGAIPGRIQQKTQNSALLEEIQLDLDQNELDQFFSDEKSGGS</sequence>
<reference evidence="2" key="1">
    <citation type="submission" date="2022-01" db="EMBL/GenBank/DDBJ databases">
        <authorList>
            <person name="King R."/>
        </authorList>
    </citation>
    <scope>NUCLEOTIDE SEQUENCE</scope>
</reference>
<dbReference type="InterPro" id="IPR007531">
    <property type="entry name" value="Dysbindin"/>
</dbReference>
<evidence type="ECO:0000313" key="2">
    <source>
        <dbReference type="EMBL" id="CAG9836723.1"/>
    </source>
</evidence>
<evidence type="ECO:0008006" key="4">
    <source>
        <dbReference type="Google" id="ProtNLM"/>
    </source>
</evidence>
<protein>
    <recommendedName>
        <fullName evidence="4">Dysbindin protein homolog</fullName>
    </recommendedName>
</protein>
<accession>A0A9N9T1P9</accession>
<dbReference type="PANTHER" id="PTHR16294:SF6">
    <property type="entry name" value="DYNAMIN N-TERMINAL DOMAIN-CONTAINING PROTEIN"/>
    <property type="match status" value="1"/>
</dbReference>
<dbReference type="EMBL" id="OU898281">
    <property type="protein sequence ID" value="CAG9836723.1"/>
    <property type="molecule type" value="Genomic_DNA"/>
</dbReference>
<name>A0A9N9T1P9_DIABA</name>
<evidence type="ECO:0000313" key="3">
    <source>
        <dbReference type="Proteomes" id="UP001153709"/>
    </source>
</evidence>
<dbReference type="Proteomes" id="UP001153709">
    <property type="component" value="Chromosome 6"/>
</dbReference>
<comment type="similarity">
    <text evidence="1">Belongs to the dysbindin family.</text>
</comment>
<organism evidence="2 3">
    <name type="scientific">Diabrotica balteata</name>
    <name type="common">Banded cucumber beetle</name>
    <dbReference type="NCBI Taxonomy" id="107213"/>
    <lineage>
        <taxon>Eukaryota</taxon>
        <taxon>Metazoa</taxon>
        <taxon>Ecdysozoa</taxon>
        <taxon>Arthropoda</taxon>
        <taxon>Hexapoda</taxon>
        <taxon>Insecta</taxon>
        <taxon>Pterygota</taxon>
        <taxon>Neoptera</taxon>
        <taxon>Endopterygota</taxon>
        <taxon>Coleoptera</taxon>
        <taxon>Polyphaga</taxon>
        <taxon>Cucujiformia</taxon>
        <taxon>Chrysomeloidea</taxon>
        <taxon>Chrysomelidae</taxon>
        <taxon>Galerucinae</taxon>
        <taxon>Diabroticina</taxon>
        <taxon>Diabroticites</taxon>
        <taxon>Diabrotica</taxon>
    </lineage>
</organism>
<evidence type="ECO:0000256" key="1">
    <source>
        <dbReference type="ARBA" id="ARBA00008686"/>
    </source>
</evidence>
<dbReference type="AlphaFoldDB" id="A0A9N9T1P9"/>